<comment type="caution">
    <text evidence="1">The sequence shown here is derived from an EMBL/GenBank/DDBJ whole genome shotgun (WGS) entry which is preliminary data.</text>
</comment>
<keyword evidence="2" id="KW-1185">Reference proteome</keyword>
<dbReference type="Proteomes" id="UP000314294">
    <property type="component" value="Unassembled WGS sequence"/>
</dbReference>
<reference evidence="1 2" key="1">
    <citation type="submission" date="2019-03" db="EMBL/GenBank/DDBJ databases">
        <title>First draft genome of Liparis tanakae, snailfish: a comprehensive survey of snailfish specific genes.</title>
        <authorList>
            <person name="Kim W."/>
            <person name="Song I."/>
            <person name="Jeong J.-H."/>
            <person name="Kim D."/>
            <person name="Kim S."/>
            <person name="Ryu S."/>
            <person name="Song J.Y."/>
            <person name="Lee S.K."/>
        </authorList>
    </citation>
    <scope>NUCLEOTIDE SEQUENCE [LARGE SCALE GENOMIC DNA]</scope>
    <source>
        <tissue evidence="1">Muscle</tissue>
    </source>
</reference>
<dbReference type="AlphaFoldDB" id="A0A4Z2IHH9"/>
<gene>
    <name evidence="1" type="ORF">EYF80_013021</name>
</gene>
<dbReference type="EMBL" id="SRLO01000090">
    <property type="protein sequence ID" value="TNN76772.1"/>
    <property type="molecule type" value="Genomic_DNA"/>
</dbReference>
<evidence type="ECO:0000313" key="2">
    <source>
        <dbReference type="Proteomes" id="UP000314294"/>
    </source>
</evidence>
<organism evidence="1 2">
    <name type="scientific">Liparis tanakae</name>
    <name type="common">Tanaka's snailfish</name>
    <dbReference type="NCBI Taxonomy" id="230148"/>
    <lineage>
        <taxon>Eukaryota</taxon>
        <taxon>Metazoa</taxon>
        <taxon>Chordata</taxon>
        <taxon>Craniata</taxon>
        <taxon>Vertebrata</taxon>
        <taxon>Euteleostomi</taxon>
        <taxon>Actinopterygii</taxon>
        <taxon>Neopterygii</taxon>
        <taxon>Teleostei</taxon>
        <taxon>Neoteleostei</taxon>
        <taxon>Acanthomorphata</taxon>
        <taxon>Eupercaria</taxon>
        <taxon>Perciformes</taxon>
        <taxon>Cottioidei</taxon>
        <taxon>Cottales</taxon>
        <taxon>Liparidae</taxon>
        <taxon>Liparis</taxon>
    </lineage>
</organism>
<protein>
    <submittedName>
        <fullName evidence="1">Uncharacterized protein</fullName>
    </submittedName>
</protein>
<name>A0A4Z2IHH9_9TELE</name>
<evidence type="ECO:0000313" key="1">
    <source>
        <dbReference type="EMBL" id="TNN76772.1"/>
    </source>
</evidence>
<sequence>MPDSPTSLLVITIRAADPIPRAFRVWLAVARSHWGTWEINWAGFLTQQVPRLPSTHPGPICQLASCSTEPWQQGTTSPARLHYACQMG</sequence>
<proteinExistence type="predicted"/>
<accession>A0A4Z2IHH9</accession>